<organism evidence="2 3">
    <name type="scientific">Formosa agariphila (strain DSM 15362 / KCTC 12365 / LMG 23005 / KMM 3901 / M-2Alg 35-1)</name>
    <dbReference type="NCBI Taxonomy" id="1347342"/>
    <lineage>
        <taxon>Bacteria</taxon>
        <taxon>Pseudomonadati</taxon>
        <taxon>Bacteroidota</taxon>
        <taxon>Flavobacteriia</taxon>
        <taxon>Flavobacteriales</taxon>
        <taxon>Flavobacteriaceae</taxon>
        <taxon>Formosa</taxon>
    </lineage>
</organism>
<dbReference type="OrthoDB" id="597270at2"/>
<dbReference type="GO" id="GO:0016758">
    <property type="term" value="F:hexosyltransferase activity"/>
    <property type="evidence" value="ECO:0007669"/>
    <property type="project" value="UniProtKB-ARBA"/>
</dbReference>
<dbReference type="RefSeq" id="WP_051774866.1">
    <property type="nucleotide sequence ID" value="NZ_HG315671.1"/>
</dbReference>
<dbReference type="EMBL" id="HG315671">
    <property type="protein sequence ID" value="CDF80637.1"/>
    <property type="molecule type" value="Genomic_DNA"/>
</dbReference>
<keyword evidence="2" id="KW-0808">Transferase</keyword>
<sequence>MKKVSIIIPVFNRELVITETINSIRNQTYENWEVLAVDDGSTDNSRSVLKDWSIKDSRIKSIFREEYSSIKGAPTCRNIGLEEASGDYVIFLDSDDLFIPECLSNRIENYKQNPKLDFMVFQGAFFSEKIEDSNILWNKFTAEDDLIRFLRGDIVWQTTGPIWKRDFLINYNLRWEEEVASSQDWEFHINVLLNDCNFLKEESAPDYFVRRDQKDKARISEGHYSYKKYMNRIPLIEKLIYKLKEESHFLALHKYLVRDTLSCLKNSVDYKIVEEFKNLNKLFPKTIKKEWDIVISIMYYALKNKLNILYRICNKSIDVLYPGYYKGFKLNYRSKYKDIFN</sequence>
<dbReference type="PATRIC" id="fig|1347342.6.peg.2943"/>
<feature type="domain" description="Glycosyltransferase 2-like" evidence="1">
    <location>
        <begin position="5"/>
        <end position="134"/>
    </location>
</feature>
<proteinExistence type="predicted"/>
<dbReference type="PANTHER" id="PTHR22916:SF3">
    <property type="entry name" value="UDP-GLCNAC:BETAGAL BETA-1,3-N-ACETYLGLUCOSAMINYLTRANSFERASE-LIKE PROTEIN 1"/>
    <property type="match status" value="1"/>
</dbReference>
<evidence type="ECO:0000313" key="3">
    <source>
        <dbReference type="Proteomes" id="UP000016160"/>
    </source>
</evidence>
<dbReference type="InterPro" id="IPR001173">
    <property type="entry name" value="Glyco_trans_2-like"/>
</dbReference>
<dbReference type="eggNOG" id="COG1216">
    <property type="taxonomic scope" value="Bacteria"/>
</dbReference>
<accession>T2KP54</accession>
<dbReference type="InterPro" id="IPR029044">
    <property type="entry name" value="Nucleotide-diphossugar_trans"/>
</dbReference>
<dbReference type="STRING" id="1347342.BN863_29250"/>
<dbReference type="CDD" id="cd00761">
    <property type="entry name" value="Glyco_tranf_GTA_type"/>
    <property type="match status" value="1"/>
</dbReference>
<dbReference type="AlphaFoldDB" id="T2KP54"/>
<evidence type="ECO:0000313" key="2">
    <source>
        <dbReference type="EMBL" id="CDF80637.1"/>
    </source>
</evidence>
<dbReference type="HOGENOM" id="CLU_025996_25_1_10"/>
<name>T2KP54_FORAG</name>
<protein>
    <submittedName>
        <fullName evidence="2">Glycosyltransferase (GT2)</fullName>
    </submittedName>
</protein>
<keyword evidence="3" id="KW-1185">Reference proteome</keyword>
<dbReference type="Gene3D" id="3.90.550.10">
    <property type="entry name" value="Spore Coat Polysaccharide Biosynthesis Protein SpsA, Chain A"/>
    <property type="match status" value="1"/>
</dbReference>
<evidence type="ECO:0000259" key="1">
    <source>
        <dbReference type="Pfam" id="PF00535"/>
    </source>
</evidence>
<dbReference type="Proteomes" id="UP000016160">
    <property type="component" value="Chromosome"/>
</dbReference>
<dbReference type="Pfam" id="PF00535">
    <property type="entry name" value="Glycos_transf_2"/>
    <property type="match status" value="1"/>
</dbReference>
<dbReference type="SUPFAM" id="SSF53448">
    <property type="entry name" value="Nucleotide-diphospho-sugar transferases"/>
    <property type="match status" value="1"/>
</dbReference>
<gene>
    <name evidence="2" type="ORF">BN863_29250</name>
</gene>
<dbReference type="PANTHER" id="PTHR22916">
    <property type="entry name" value="GLYCOSYLTRANSFERASE"/>
    <property type="match status" value="1"/>
</dbReference>
<reference evidence="2 3" key="1">
    <citation type="journal article" date="2013" name="Appl. Environ. Microbiol.">
        <title>The genome of the alga-associated marine flavobacterium Formosa agariphila KMM 3901T reveals a broad potential for degradation of algal polysaccharides.</title>
        <authorList>
            <person name="Mann A.J."/>
            <person name="Hahnke R.L."/>
            <person name="Huang S."/>
            <person name="Werner J."/>
            <person name="Xing P."/>
            <person name="Barbeyron T."/>
            <person name="Huettel B."/>
            <person name="Stueber K."/>
            <person name="Reinhardt R."/>
            <person name="Harder J."/>
            <person name="Gloeckner F.O."/>
            <person name="Amann R.I."/>
            <person name="Teeling H."/>
        </authorList>
    </citation>
    <scope>NUCLEOTIDE SEQUENCE [LARGE SCALE GENOMIC DNA]</scope>
    <source>
        <strain evidence="3">DSM 15362 / KCTC 12365 / LMG 23005 / KMM 3901</strain>
    </source>
</reference>